<dbReference type="PANTHER" id="PTHR21284:SF12">
    <property type="entry name" value="EG:80H7.2 PROTEIN"/>
    <property type="match status" value="1"/>
</dbReference>
<protein>
    <submittedName>
        <fullName evidence="5">Transmembrane protein</fullName>
    </submittedName>
</protein>
<name>A0A183T103_SCHSO</name>
<dbReference type="OrthoDB" id="10062378at2759"/>
<dbReference type="AlphaFoldDB" id="A0A183T103"/>
<feature type="region of interest" description="Disordered" evidence="1">
    <location>
        <begin position="173"/>
        <end position="198"/>
    </location>
</feature>
<dbReference type="PANTHER" id="PTHR21284">
    <property type="entry name" value="EG:80H7.2 PROTEIN"/>
    <property type="match status" value="1"/>
</dbReference>
<keyword evidence="4" id="KW-1185">Reference proteome</keyword>
<evidence type="ECO:0000256" key="1">
    <source>
        <dbReference type="SAM" id="MobiDB-lite"/>
    </source>
</evidence>
<sequence>MLGLWEACFNNFIFAEDYISKAYSGCWYIYRDEFKYIRFWLVPIGCLTVITTYVGIMSKDREWMPYSDRNTVSWGFAFTATAGVLTLLSIFCLVVDQLADYSERIYQKLLFERGLIPLTGEPSGAASIAYGLGPGSGFEIGPASRCGQESRTGVPSLFLTGSVPSAGQFGAPPGRLSSLLGGPSRKTPGTSALGTRSSAFHGESGVSIPILGRKAEVQGTSGAVASAKLREQLQTQRPPASGYGETGIMAGGAGDGGSMVSLSHVPLTSAGLTAPENTVLYAAGGRRAPITHDSAV</sequence>
<feature type="compositionally biased region" description="Polar residues" evidence="1">
    <location>
        <begin position="187"/>
        <end position="198"/>
    </location>
</feature>
<accession>A0A183T103</accession>
<keyword evidence="2" id="KW-0472">Membrane</keyword>
<evidence type="ECO:0000256" key="2">
    <source>
        <dbReference type="SAM" id="Phobius"/>
    </source>
</evidence>
<dbReference type="WBParaSite" id="SSLN_0001054501-mRNA-1">
    <property type="protein sequence ID" value="SSLN_0001054501-mRNA-1"/>
    <property type="gene ID" value="SSLN_0001054501"/>
</dbReference>
<evidence type="ECO:0000313" key="4">
    <source>
        <dbReference type="Proteomes" id="UP000275846"/>
    </source>
</evidence>
<evidence type="ECO:0000313" key="5">
    <source>
        <dbReference type="WBParaSite" id="SSLN_0001054501-mRNA-1"/>
    </source>
</evidence>
<feature type="transmembrane region" description="Helical" evidence="2">
    <location>
        <begin position="37"/>
        <end position="56"/>
    </location>
</feature>
<dbReference type="Proteomes" id="UP000275846">
    <property type="component" value="Unassembled WGS sequence"/>
</dbReference>
<reference evidence="3 4" key="2">
    <citation type="submission" date="2018-11" db="EMBL/GenBank/DDBJ databases">
        <authorList>
            <consortium name="Pathogen Informatics"/>
        </authorList>
    </citation>
    <scope>NUCLEOTIDE SEQUENCE [LARGE SCALE GENOMIC DNA]</scope>
    <source>
        <strain evidence="3 4">NST_G2</strain>
    </source>
</reference>
<keyword evidence="2" id="KW-0812">Transmembrane</keyword>
<feature type="transmembrane region" description="Helical" evidence="2">
    <location>
        <begin position="76"/>
        <end position="95"/>
    </location>
</feature>
<evidence type="ECO:0000313" key="3">
    <source>
        <dbReference type="EMBL" id="VDL96536.1"/>
    </source>
</evidence>
<dbReference type="EMBL" id="UYSU01035685">
    <property type="protein sequence ID" value="VDL96536.1"/>
    <property type="molecule type" value="Genomic_DNA"/>
</dbReference>
<organism evidence="5">
    <name type="scientific">Schistocephalus solidus</name>
    <name type="common">Tapeworm</name>
    <dbReference type="NCBI Taxonomy" id="70667"/>
    <lineage>
        <taxon>Eukaryota</taxon>
        <taxon>Metazoa</taxon>
        <taxon>Spiralia</taxon>
        <taxon>Lophotrochozoa</taxon>
        <taxon>Platyhelminthes</taxon>
        <taxon>Cestoda</taxon>
        <taxon>Eucestoda</taxon>
        <taxon>Diphyllobothriidea</taxon>
        <taxon>Diphyllobothriidae</taxon>
        <taxon>Schistocephalus</taxon>
    </lineage>
</organism>
<proteinExistence type="predicted"/>
<reference evidence="5" key="1">
    <citation type="submission" date="2016-06" db="UniProtKB">
        <authorList>
            <consortium name="WormBaseParasite"/>
        </authorList>
    </citation>
    <scope>IDENTIFICATION</scope>
</reference>
<keyword evidence="2" id="KW-1133">Transmembrane helix</keyword>
<gene>
    <name evidence="3" type="ORF">SSLN_LOCUS10151</name>
</gene>